<feature type="transmembrane region" description="Helical" evidence="1">
    <location>
        <begin position="6"/>
        <end position="24"/>
    </location>
</feature>
<dbReference type="Proteomes" id="UP000261905">
    <property type="component" value="Unassembled WGS sequence"/>
</dbReference>
<keyword evidence="1" id="KW-1133">Transmembrane helix</keyword>
<evidence type="ECO:0000313" key="3">
    <source>
        <dbReference type="Proteomes" id="UP000261905"/>
    </source>
</evidence>
<protein>
    <submittedName>
        <fullName evidence="2">Uncharacterized protein</fullName>
    </submittedName>
</protein>
<keyword evidence="3" id="KW-1185">Reference proteome</keyword>
<evidence type="ECO:0000313" key="2">
    <source>
        <dbReference type="EMBL" id="REK77257.1"/>
    </source>
</evidence>
<sequence>MRIDRSIVIACAVTLVITIGGAWLPHTMMKTRDSGGEVAVFRGAPIEHLTNSNIVDALVGVDLRERLGHVEWMNAVLTLELVVPSEGGRPEQWFDDVETLIGVSYKQLDNVNRLLIRIVQSDGDRRRLLAAVDVRRGDAWLSSEWGELRHSDPVHDELWRQRLRLSFTSEWWDRFGKPEGYSARSIGPRSSDIAN</sequence>
<keyword evidence="1" id="KW-0472">Membrane</keyword>
<dbReference type="OrthoDB" id="2679301at2"/>
<dbReference type="EMBL" id="QUBQ01000001">
    <property type="protein sequence ID" value="REK77257.1"/>
    <property type="molecule type" value="Genomic_DNA"/>
</dbReference>
<gene>
    <name evidence="2" type="ORF">DX130_09720</name>
</gene>
<evidence type="ECO:0000256" key="1">
    <source>
        <dbReference type="SAM" id="Phobius"/>
    </source>
</evidence>
<comment type="caution">
    <text evidence="2">The sequence shown here is derived from an EMBL/GenBank/DDBJ whole genome shotgun (WGS) entry which is preliminary data.</text>
</comment>
<name>A0A371PN97_9BACL</name>
<keyword evidence="1" id="KW-0812">Transmembrane</keyword>
<organism evidence="2 3">
    <name type="scientific">Paenibacillus paeoniae</name>
    <dbReference type="NCBI Taxonomy" id="2292705"/>
    <lineage>
        <taxon>Bacteria</taxon>
        <taxon>Bacillati</taxon>
        <taxon>Bacillota</taxon>
        <taxon>Bacilli</taxon>
        <taxon>Bacillales</taxon>
        <taxon>Paenibacillaceae</taxon>
        <taxon>Paenibacillus</taxon>
    </lineage>
</organism>
<accession>A0A371PN97</accession>
<proteinExistence type="predicted"/>
<dbReference type="AlphaFoldDB" id="A0A371PN97"/>
<dbReference type="RefSeq" id="WP_116044758.1">
    <property type="nucleotide sequence ID" value="NZ_QUBQ01000001.1"/>
</dbReference>
<reference evidence="2 3" key="1">
    <citation type="submission" date="2018-08" db="EMBL/GenBank/DDBJ databases">
        <title>Paenibacillus sp. M4BSY-1, whole genome shotgun sequence.</title>
        <authorList>
            <person name="Tuo L."/>
        </authorList>
    </citation>
    <scope>NUCLEOTIDE SEQUENCE [LARGE SCALE GENOMIC DNA]</scope>
    <source>
        <strain evidence="2 3">M4BSY-1</strain>
    </source>
</reference>